<organism evidence="2 3">
    <name type="scientific">Sagittula stellata (strain ATCC 700073 / DSM 11524 / E-37)</name>
    <dbReference type="NCBI Taxonomy" id="388399"/>
    <lineage>
        <taxon>Bacteria</taxon>
        <taxon>Pseudomonadati</taxon>
        <taxon>Pseudomonadota</taxon>
        <taxon>Alphaproteobacteria</taxon>
        <taxon>Rhodobacterales</taxon>
        <taxon>Roseobacteraceae</taxon>
        <taxon>Sagittula</taxon>
    </lineage>
</organism>
<protein>
    <recommendedName>
        <fullName evidence="4">D-galactarate dehydratase</fullName>
    </recommendedName>
</protein>
<keyword evidence="3" id="KW-1185">Reference proteome</keyword>
<gene>
    <name evidence="2" type="ORF">SSE37_03585</name>
</gene>
<name>A3K197_SAGS3</name>
<evidence type="ECO:0000313" key="2">
    <source>
        <dbReference type="EMBL" id="EBA08693.1"/>
    </source>
</evidence>
<proteinExistence type="predicted"/>
<dbReference type="eggNOG" id="ENOG5032RT9">
    <property type="taxonomic scope" value="Bacteria"/>
</dbReference>
<dbReference type="PROSITE" id="PS51257">
    <property type="entry name" value="PROKAR_LIPOPROTEIN"/>
    <property type="match status" value="1"/>
</dbReference>
<dbReference type="EMBL" id="AAYA01000004">
    <property type="protein sequence ID" value="EBA08693.1"/>
    <property type="molecule type" value="Genomic_DNA"/>
</dbReference>
<evidence type="ECO:0000256" key="1">
    <source>
        <dbReference type="SAM" id="MobiDB-lite"/>
    </source>
</evidence>
<evidence type="ECO:0000313" key="3">
    <source>
        <dbReference type="Proteomes" id="UP000005713"/>
    </source>
</evidence>
<dbReference type="AlphaFoldDB" id="A3K197"/>
<dbReference type="RefSeq" id="WP_005857404.1">
    <property type="nucleotide sequence ID" value="NZ_AAYA01000004.1"/>
</dbReference>
<comment type="caution">
    <text evidence="2">The sequence shown here is derived from an EMBL/GenBank/DDBJ whole genome shotgun (WGS) entry which is preliminary data.</text>
</comment>
<feature type="compositionally biased region" description="Polar residues" evidence="1">
    <location>
        <begin position="28"/>
        <end position="43"/>
    </location>
</feature>
<dbReference type="Proteomes" id="UP000005713">
    <property type="component" value="Unassembled WGS sequence"/>
</dbReference>
<accession>A3K197</accession>
<feature type="region of interest" description="Disordered" evidence="1">
    <location>
        <begin position="24"/>
        <end position="88"/>
    </location>
</feature>
<reference evidence="2 3" key="1">
    <citation type="submission" date="2006-06" db="EMBL/GenBank/DDBJ databases">
        <authorList>
            <person name="Moran M.A."/>
            <person name="Ferriera S."/>
            <person name="Johnson J."/>
            <person name="Kravitz S."/>
            <person name="Beeson K."/>
            <person name="Sutton G."/>
            <person name="Rogers Y.-H."/>
            <person name="Friedman R."/>
            <person name="Frazier M."/>
            <person name="Venter J.C."/>
        </authorList>
    </citation>
    <scope>NUCLEOTIDE SEQUENCE [LARGE SCALE GENOMIC DNA]</scope>
    <source>
        <strain evidence="2 3">E-37</strain>
    </source>
</reference>
<sequence length="171" mass="17029">MMNRVAMAGALALGLAGCGDGAGLFQPKSPQKSATAEATSAGSRPQARGDGAVTAAPKPPANARTAAQFDTTSAEEKKAAAAKPADAGGETLLGKTVASLGDPSRSGFWLETPLVKAAQKGRVEYNGKSAQVDLIPIDGPSSGGSRLSLPAMQLIGAPLTDLPTIQVFAGS</sequence>
<evidence type="ECO:0008006" key="4">
    <source>
        <dbReference type="Google" id="ProtNLM"/>
    </source>
</evidence>